<evidence type="ECO:0000256" key="2">
    <source>
        <dbReference type="ARBA" id="ARBA00022723"/>
    </source>
</evidence>
<reference evidence="6 7" key="1">
    <citation type="submission" date="2020-01" db="EMBL/GenBank/DDBJ databases">
        <title>Insect and environment-associated Actinomycetes.</title>
        <authorList>
            <person name="Currrie C."/>
            <person name="Chevrette M."/>
            <person name="Carlson C."/>
            <person name="Stubbendieck R."/>
            <person name="Wendt-Pienkowski E."/>
        </authorList>
    </citation>
    <scope>NUCLEOTIDE SEQUENCE [LARGE SCALE GENOMIC DNA]</scope>
    <source>
        <strain evidence="6 7">SID7754</strain>
    </source>
</reference>
<dbReference type="Gene3D" id="2.102.10.10">
    <property type="entry name" value="Rieske [2Fe-2S] iron-sulphur domain"/>
    <property type="match status" value="1"/>
</dbReference>
<evidence type="ECO:0000256" key="1">
    <source>
        <dbReference type="ARBA" id="ARBA00022714"/>
    </source>
</evidence>
<keyword evidence="3" id="KW-0408">Iron</keyword>
<dbReference type="GO" id="GO:0046872">
    <property type="term" value="F:metal ion binding"/>
    <property type="evidence" value="ECO:0007669"/>
    <property type="project" value="UniProtKB-KW"/>
</dbReference>
<dbReference type="GO" id="GO:0051537">
    <property type="term" value="F:2 iron, 2 sulfur cluster binding"/>
    <property type="evidence" value="ECO:0007669"/>
    <property type="project" value="UniProtKB-KW"/>
</dbReference>
<dbReference type="EMBL" id="JAAGMR010000282">
    <property type="protein sequence ID" value="NEB94887.1"/>
    <property type="molecule type" value="Genomic_DNA"/>
</dbReference>
<comment type="caution">
    <text evidence="6">The sequence shown here is derived from an EMBL/GenBank/DDBJ whole genome shotgun (WGS) entry which is preliminary data.</text>
</comment>
<protein>
    <submittedName>
        <fullName evidence="6">Bifunctional 3-phenylpropionate/cinnamic acid dioxygenase ferredoxin subunit</fullName>
        <ecNumber evidence="6">1.14.12.19</ecNumber>
    </submittedName>
</protein>
<feature type="domain" description="Rieske" evidence="5">
    <location>
        <begin position="11"/>
        <end position="105"/>
    </location>
</feature>
<sequence length="117" mass="13081">MTMTDVQTRWVRLCALSELEDDEGLRIATVPPVSVYRSEDELFCIDDTCTHEDFSLAEGWVENCVVECTLHMAKLDLRSGRSLCPPAVNAVKVHEIKAEGDDVLVNLPVAYTLPEED</sequence>
<dbReference type="NCBIfam" id="NF007422">
    <property type="entry name" value="PRK09965.1"/>
    <property type="match status" value="1"/>
</dbReference>
<dbReference type="EC" id="1.14.12.19" evidence="6"/>
<evidence type="ECO:0000313" key="6">
    <source>
        <dbReference type="EMBL" id="NEB94887.1"/>
    </source>
</evidence>
<evidence type="ECO:0000256" key="3">
    <source>
        <dbReference type="ARBA" id="ARBA00023004"/>
    </source>
</evidence>
<evidence type="ECO:0000256" key="4">
    <source>
        <dbReference type="ARBA" id="ARBA00023014"/>
    </source>
</evidence>
<dbReference type="GO" id="GO:0004497">
    <property type="term" value="F:monooxygenase activity"/>
    <property type="evidence" value="ECO:0007669"/>
    <property type="project" value="UniProtKB-ARBA"/>
</dbReference>
<dbReference type="RefSeq" id="WP_164192861.1">
    <property type="nucleotide sequence ID" value="NZ_JAAGMR010000282.1"/>
</dbReference>
<dbReference type="Pfam" id="PF00355">
    <property type="entry name" value="Rieske"/>
    <property type="match status" value="1"/>
</dbReference>
<dbReference type="PROSITE" id="PS51296">
    <property type="entry name" value="RIESKE"/>
    <property type="match status" value="1"/>
</dbReference>
<dbReference type="SUPFAM" id="SSF50022">
    <property type="entry name" value="ISP domain"/>
    <property type="match status" value="1"/>
</dbReference>
<keyword evidence="6" id="KW-0560">Oxidoreductase</keyword>
<name>A0A7K3QY90_9ACTN</name>
<dbReference type="InterPro" id="IPR036922">
    <property type="entry name" value="Rieske_2Fe-2S_sf"/>
</dbReference>
<dbReference type="CDD" id="cd03528">
    <property type="entry name" value="Rieske_RO_ferredoxin"/>
    <property type="match status" value="1"/>
</dbReference>
<keyword evidence="6" id="KW-0223">Dioxygenase</keyword>
<evidence type="ECO:0000259" key="5">
    <source>
        <dbReference type="PROSITE" id="PS51296"/>
    </source>
</evidence>
<dbReference type="Proteomes" id="UP000470520">
    <property type="component" value="Unassembled WGS sequence"/>
</dbReference>
<gene>
    <name evidence="6" type="ORF">G3I21_24930</name>
</gene>
<accession>A0A7K3QY90</accession>
<organism evidence="6 7">
    <name type="scientific">Streptomyces bauhiniae</name>
    <dbReference type="NCBI Taxonomy" id="2340725"/>
    <lineage>
        <taxon>Bacteria</taxon>
        <taxon>Bacillati</taxon>
        <taxon>Actinomycetota</taxon>
        <taxon>Actinomycetes</taxon>
        <taxon>Kitasatosporales</taxon>
        <taxon>Streptomycetaceae</taxon>
        <taxon>Streptomyces</taxon>
    </lineage>
</organism>
<dbReference type="InterPro" id="IPR017941">
    <property type="entry name" value="Rieske_2Fe-2S"/>
</dbReference>
<dbReference type="PANTHER" id="PTHR21496">
    <property type="entry name" value="FERREDOXIN-RELATED"/>
    <property type="match status" value="1"/>
</dbReference>
<dbReference type="PANTHER" id="PTHR21496:SF23">
    <property type="entry name" value="3-PHENYLPROPIONATE_CINNAMIC ACID DIOXYGENASE FERREDOXIN SUBUNIT"/>
    <property type="match status" value="1"/>
</dbReference>
<keyword evidence="2" id="KW-0479">Metal-binding</keyword>
<keyword evidence="1" id="KW-0001">2Fe-2S</keyword>
<evidence type="ECO:0000313" key="7">
    <source>
        <dbReference type="Proteomes" id="UP000470520"/>
    </source>
</evidence>
<dbReference type="GO" id="GO:0008695">
    <property type="term" value="F:3-phenylpropionate dioxygenase activity"/>
    <property type="evidence" value="ECO:0007669"/>
    <property type="project" value="UniProtKB-EC"/>
</dbReference>
<proteinExistence type="predicted"/>
<keyword evidence="4" id="KW-0411">Iron-sulfur</keyword>
<dbReference type="AlphaFoldDB" id="A0A7K3QY90"/>